<name>A0A8H2ZXH4_9HELO</name>
<dbReference type="Pfam" id="PF06985">
    <property type="entry name" value="HET"/>
    <property type="match status" value="1"/>
</dbReference>
<proteinExistence type="predicted"/>
<dbReference type="InterPro" id="IPR010730">
    <property type="entry name" value="HET"/>
</dbReference>
<gene>
    <name evidence="2" type="ORF">SCLTRI_LOCUS9495</name>
</gene>
<sequence length="554" mass="63814">MFLVRGRLPPMCSFQWPHDESHWQSIVEGATHQAGGLPRAQQIRRRHLRKSITGWSFLIPSICNTSAIDATLSHCWAKDNMARLTVDNLSLWTQSIPTKILPRTFLDAVRVARRLGINYLWIDCLCIIQDGDELADWKQEAPTMHNVYFNACFNICAPWGPELGGLFATRDQSTVEHASLEMPSKNGWKRKFLLVSSGNGDGDWEELVEDSTLASRGWEIVLYECYEQPTSESVGVDVLTWRPLLNRKADDDDITSSPNIRTFLPTGWMINREELYQAWYNLVKKYSGTELTFAEDTLAAIAGITQQFTMLSKENYIKKDVYVAGLWLSRLSIDMLWKNLESMPDHEVEIRENDLEGKEPDEKFILPQVTCVKWRTPAHTEPEQYLFNEVIIMLPSTRCIEVMFQGVLKRMLLRKGLQMFHVFPVGAIAVPEPEQGLEALEKRESDSGARGSLLVWAGLDFAAKTTDISVLNRSRKLFYVPWYDNDDRSVCGLSNTYCLLLELLSREMGRFRRIGLLRFGAEYRDLYFASQVDEQYYPCWKYDQSTRDHILFII</sequence>
<evidence type="ECO:0000259" key="1">
    <source>
        <dbReference type="Pfam" id="PF06985"/>
    </source>
</evidence>
<dbReference type="EMBL" id="CAJHIA010000036">
    <property type="protein sequence ID" value="CAD6451220.1"/>
    <property type="molecule type" value="Genomic_DNA"/>
</dbReference>
<dbReference type="Proteomes" id="UP000624404">
    <property type="component" value="Unassembled WGS sequence"/>
</dbReference>
<organism evidence="2 3">
    <name type="scientific">Sclerotinia trifoliorum</name>
    <dbReference type="NCBI Taxonomy" id="28548"/>
    <lineage>
        <taxon>Eukaryota</taxon>
        <taxon>Fungi</taxon>
        <taxon>Dikarya</taxon>
        <taxon>Ascomycota</taxon>
        <taxon>Pezizomycotina</taxon>
        <taxon>Leotiomycetes</taxon>
        <taxon>Helotiales</taxon>
        <taxon>Sclerotiniaceae</taxon>
        <taxon>Sclerotinia</taxon>
    </lineage>
</organism>
<keyword evidence="3" id="KW-1185">Reference proteome</keyword>
<dbReference type="AlphaFoldDB" id="A0A8H2ZXH4"/>
<protein>
    <submittedName>
        <fullName evidence="2">5e15792d-3999-4fc8-a9d3-0ab21ca5e79f</fullName>
    </submittedName>
</protein>
<dbReference type="PANTHER" id="PTHR33112:SF10">
    <property type="entry name" value="TOL"/>
    <property type="match status" value="1"/>
</dbReference>
<evidence type="ECO:0000313" key="3">
    <source>
        <dbReference type="Proteomes" id="UP000624404"/>
    </source>
</evidence>
<evidence type="ECO:0000313" key="2">
    <source>
        <dbReference type="EMBL" id="CAD6451220.1"/>
    </source>
</evidence>
<reference evidence="2" key="1">
    <citation type="submission" date="2020-10" db="EMBL/GenBank/DDBJ databases">
        <authorList>
            <person name="Kusch S."/>
        </authorList>
    </citation>
    <scope>NUCLEOTIDE SEQUENCE</scope>
    <source>
        <strain evidence="2">SwB9</strain>
    </source>
</reference>
<accession>A0A8H2ZXH4</accession>
<dbReference type="PANTHER" id="PTHR33112">
    <property type="entry name" value="DOMAIN PROTEIN, PUTATIVE-RELATED"/>
    <property type="match status" value="1"/>
</dbReference>
<comment type="caution">
    <text evidence="2">The sequence shown here is derived from an EMBL/GenBank/DDBJ whole genome shotgun (WGS) entry which is preliminary data.</text>
</comment>
<dbReference type="OrthoDB" id="5362512at2759"/>
<feature type="domain" description="Heterokaryon incompatibility" evidence="1">
    <location>
        <begin position="71"/>
        <end position="219"/>
    </location>
</feature>